<evidence type="ECO:0000256" key="1">
    <source>
        <dbReference type="ARBA" id="ARBA00022553"/>
    </source>
</evidence>
<keyword evidence="5" id="KW-1185">Reference proteome</keyword>
<proteinExistence type="predicted"/>
<dbReference type="PANTHER" id="PTHR44591:SF23">
    <property type="entry name" value="CHEY SUBFAMILY"/>
    <property type="match status" value="1"/>
</dbReference>
<evidence type="ECO:0000313" key="4">
    <source>
        <dbReference type="EMBL" id="GAB0058826.1"/>
    </source>
</evidence>
<accession>A0ABQ0CD56</accession>
<dbReference type="PANTHER" id="PTHR44591">
    <property type="entry name" value="STRESS RESPONSE REGULATOR PROTEIN 1"/>
    <property type="match status" value="1"/>
</dbReference>
<feature type="modified residue" description="4-aspartylphosphate" evidence="2">
    <location>
        <position position="53"/>
    </location>
</feature>
<dbReference type="InterPro" id="IPR001789">
    <property type="entry name" value="Sig_transdc_resp-reg_receiver"/>
</dbReference>
<comment type="caution">
    <text evidence="4">The sequence shown here is derived from an EMBL/GenBank/DDBJ whole genome shotgun (WGS) entry which is preliminary data.</text>
</comment>
<dbReference type="InterPro" id="IPR050595">
    <property type="entry name" value="Bact_response_regulator"/>
</dbReference>
<dbReference type="InterPro" id="IPR011006">
    <property type="entry name" value="CheY-like_superfamily"/>
</dbReference>
<dbReference type="SUPFAM" id="SSF52172">
    <property type="entry name" value="CheY-like"/>
    <property type="match status" value="1"/>
</dbReference>
<keyword evidence="1 2" id="KW-0597">Phosphoprotein</keyword>
<sequence length="131" mass="14762">MKRILVIDDDPQFLRMLTEMLGEAGYAIRSVDNGGTALELLKNQGPWDMVLCDILMPRPDGIETIIKIRQWNQTQSIIAMTGGGRYLDADQVQRMVQDFGVPEVLRKPFSMAQLIEAMEQCPTPEPLSNPE</sequence>
<evidence type="ECO:0000313" key="5">
    <source>
        <dbReference type="Proteomes" id="UP001628193"/>
    </source>
</evidence>
<reference evidence="4 5" key="2">
    <citation type="submission" date="2024-09" db="EMBL/GenBank/DDBJ databases">
        <title>Draft genome sequence of Candidatus Magnetaquicoccaceae bacterium FCR-1.</title>
        <authorList>
            <person name="Shimoshige H."/>
            <person name="Shimamura S."/>
            <person name="Taoka A."/>
            <person name="Kobayashi H."/>
            <person name="Maekawa T."/>
        </authorList>
    </citation>
    <scope>NUCLEOTIDE SEQUENCE [LARGE SCALE GENOMIC DNA]</scope>
    <source>
        <strain evidence="4 5">FCR-1</strain>
    </source>
</reference>
<name>A0ABQ0CD56_9PROT</name>
<dbReference type="Proteomes" id="UP001628193">
    <property type="component" value="Unassembled WGS sequence"/>
</dbReference>
<feature type="domain" description="Response regulatory" evidence="3">
    <location>
        <begin position="3"/>
        <end position="122"/>
    </location>
</feature>
<evidence type="ECO:0000256" key="2">
    <source>
        <dbReference type="PROSITE-ProRule" id="PRU00169"/>
    </source>
</evidence>
<dbReference type="Pfam" id="PF00072">
    <property type="entry name" value="Response_reg"/>
    <property type="match status" value="1"/>
</dbReference>
<evidence type="ECO:0000259" key="3">
    <source>
        <dbReference type="PROSITE" id="PS50110"/>
    </source>
</evidence>
<dbReference type="PROSITE" id="PS50110">
    <property type="entry name" value="RESPONSE_REGULATORY"/>
    <property type="match status" value="1"/>
</dbReference>
<dbReference type="Gene3D" id="3.40.50.2300">
    <property type="match status" value="1"/>
</dbReference>
<protein>
    <submittedName>
        <fullName evidence="4">Response regulator receiver protein CpdR</fullName>
    </submittedName>
</protein>
<dbReference type="SMART" id="SM00448">
    <property type="entry name" value="REC"/>
    <property type="match status" value="1"/>
</dbReference>
<reference evidence="4 5" key="1">
    <citation type="submission" date="2024-05" db="EMBL/GenBank/DDBJ databases">
        <authorList>
            <consortium name="Candidatus Magnetaquicoccaceae bacterium FCR-1 genome sequencing consortium"/>
            <person name="Shimoshige H."/>
            <person name="Shimamura S."/>
            <person name="Taoka A."/>
            <person name="Kobayashi H."/>
            <person name="Maekawa T."/>
        </authorList>
    </citation>
    <scope>NUCLEOTIDE SEQUENCE [LARGE SCALE GENOMIC DNA]</scope>
    <source>
        <strain evidence="4 5">FCR-1</strain>
    </source>
</reference>
<dbReference type="RefSeq" id="WP_420906546.1">
    <property type="nucleotide sequence ID" value="NZ_BAAFGK010000005.1"/>
</dbReference>
<organism evidence="4 5">
    <name type="scientific">Candidatus Magnetaquiglobus chichijimensis</name>
    <dbReference type="NCBI Taxonomy" id="3141448"/>
    <lineage>
        <taxon>Bacteria</taxon>
        <taxon>Pseudomonadati</taxon>
        <taxon>Pseudomonadota</taxon>
        <taxon>Magnetococcia</taxon>
        <taxon>Magnetococcales</taxon>
        <taxon>Candidatus Magnetaquicoccaceae</taxon>
        <taxon>Candidatus Magnetaquiglobus</taxon>
    </lineage>
</organism>
<gene>
    <name evidence="4" type="primary">cpdR_2</name>
    <name evidence="4" type="ORF">SIID45300_03183</name>
</gene>
<dbReference type="EMBL" id="BAAFGK010000005">
    <property type="protein sequence ID" value="GAB0058826.1"/>
    <property type="molecule type" value="Genomic_DNA"/>
</dbReference>